<feature type="binding site" evidence="5">
    <location>
        <position position="40"/>
    </location>
    <ligand>
        <name>NADPH</name>
        <dbReference type="ChEBI" id="CHEBI:57783"/>
    </ligand>
</feature>
<keyword evidence="8" id="KW-1185">Reference proteome</keyword>
<keyword evidence="5" id="KW-0963">Cytoplasm</keyword>
<keyword evidence="1 5" id="KW-0285">Flavoprotein</keyword>
<comment type="similarity">
    <text evidence="5">Belongs to the aromatic-ring hydroxylase family. TetX subfamily.</text>
</comment>
<keyword evidence="2 5" id="KW-0274">FAD</keyword>
<dbReference type="EC" id="1.14.13.-" evidence="5"/>
<evidence type="ECO:0000256" key="1">
    <source>
        <dbReference type="ARBA" id="ARBA00022630"/>
    </source>
</evidence>
<name>A0ABV5X8Z1_9NOCA</name>
<dbReference type="EMBL" id="JBHMAS010000004">
    <property type="protein sequence ID" value="MFB9778904.1"/>
    <property type="molecule type" value="Genomic_DNA"/>
</dbReference>
<evidence type="ECO:0000313" key="7">
    <source>
        <dbReference type="EMBL" id="MFB9778904.1"/>
    </source>
</evidence>
<comment type="catalytic activity">
    <reaction evidence="5">
        <text>a tetracycline + NADPH + O2 + H(+) = an 11a-hydroxytetracycline + NADP(+) + H2O</text>
        <dbReference type="Rhea" id="RHEA:61444"/>
        <dbReference type="ChEBI" id="CHEBI:15377"/>
        <dbReference type="ChEBI" id="CHEBI:15378"/>
        <dbReference type="ChEBI" id="CHEBI:15379"/>
        <dbReference type="ChEBI" id="CHEBI:57783"/>
        <dbReference type="ChEBI" id="CHEBI:58349"/>
        <dbReference type="ChEBI" id="CHEBI:144644"/>
        <dbReference type="ChEBI" id="CHEBI:144645"/>
    </reaction>
</comment>
<keyword evidence="4 5" id="KW-0503">Monooxygenase</keyword>
<organism evidence="7 8">
    <name type="scientific">Rhodococcus baikonurensis</name>
    <dbReference type="NCBI Taxonomy" id="172041"/>
    <lineage>
        <taxon>Bacteria</taxon>
        <taxon>Bacillati</taxon>
        <taxon>Actinomycetota</taxon>
        <taxon>Actinomycetes</taxon>
        <taxon>Mycobacteriales</taxon>
        <taxon>Nocardiaceae</taxon>
        <taxon>Rhodococcus</taxon>
        <taxon>Rhodococcus erythropolis group</taxon>
    </lineage>
</organism>
<feature type="binding site" evidence="5">
    <location>
        <position position="304"/>
    </location>
    <ligand>
        <name>FAD</name>
        <dbReference type="ChEBI" id="CHEBI:57692"/>
    </ligand>
</feature>
<keyword evidence="3 5" id="KW-0560">Oxidoreductase</keyword>
<dbReference type="PRINTS" id="PR00420">
    <property type="entry name" value="RNGMNOXGNASE"/>
</dbReference>
<comment type="cofactor">
    <cofactor evidence="5">
        <name>FAD</name>
        <dbReference type="ChEBI" id="CHEBI:57692"/>
    </cofactor>
</comment>
<evidence type="ECO:0000313" key="8">
    <source>
        <dbReference type="Proteomes" id="UP001589587"/>
    </source>
</evidence>
<gene>
    <name evidence="7" type="ORF">ACFFQ6_04380</name>
</gene>
<keyword evidence="5" id="KW-0521">NADP</keyword>
<dbReference type="PANTHER" id="PTHR46972:SF1">
    <property type="entry name" value="FAD DEPENDENT OXIDOREDUCTASE DOMAIN-CONTAINING PROTEIN"/>
    <property type="match status" value="1"/>
</dbReference>
<evidence type="ECO:0000256" key="3">
    <source>
        <dbReference type="ARBA" id="ARBA00023002"/>
    </source>
</evidence>
<evidence type="ECO:0000256" key="2">
    <source>
        <dbReference type="ARBA" id="ARBA00022827"/>
    </source>
</evidence>
<comment type="subcellular location">
    <subcellularLocation>
        <location evidence="5">Cytoplasm</location>
    </subcellularLocation>
</comment>
<dbReference type="InterPro" id="IPR036188">
    <property type="entry name" value="FAD/NAD-bd_sf"/>
</dbReference>
<feature type="binding site" evidence="5">
    <location>
        <position position="47"/>
    </location>
    <ligand>
        <name>FAD</name>
        <dbReference type="ChEBI" id="CHEBI:57692"/>
    </ligand>
</feature>
<evidence type="ECO:0000256" key="4">
    <source>
        <dbReference type="ARBA" id="ARBA00023033"/>
    </source>
</evidence>
<dbReference type="Gene3D" id="3.50.50.60">
    <property type="entry name" value="FAD/NAD(P)-binding domain"/>
    <property type="match status" value="1"/>
</dbReference>
<dbReference type="RefSeq" id="WP_378373986.1">
    <property type="nucleotide sequence ID" value="NZ_JBHMAS010000004.1"/>
</dbReference>
<dbReference type="SUPFAM" id="SSF51905">
    <property type="entry name" value="FAD/NAD(P)-binding domain"/>
    <property type="match status" value="1"/>
</dbReference>
<dbReference type="Pfam" id="PF01494">
    <property type="entry name" value="FAD_binding_3"/>
    <property type="match status" value="1"/>
</dbReference>
<keyword evidence="5" id="KW-0547">Nucleotide-binding</keyword>
<proteinExistence type="inferred from homology"/>
<comment type="function">
    <text evidence="5">An FAD-requiring monooxygenase active on some tetracycline antibiotic derivatives, which leads to their inactivation. Hydroxylates carbon 11a of tetracycline and some analogs.</text>
</comment>
<dbReference type="InterPro" id="IPR002938">
    <property type="entry name" value="FAD-bd"/>
</dbReference>
<comment type="domain">
    <text evidence="5">Consists of an N-terminal FAD-binding domain with a Rossman fold and a C-terminal substrate-binding domain.</text>
</comment>
<dbReference type="HAMAP" id="MF_00845">
    <property type="entry name" value="TetX_monooxygenase"/>
    <property type="match status" value="1"/>
</dbReference>
<protein>
    <recommendedName>
        <fullName evidence="5">Flavin-dependent monooxygenase</fullName>
    </recommendedName>
    <alternativeName>
        <fullName evidence="5">TetX monooxygenase</fullName>
        <shortName evidence="5">TetX</shortName>
        <ecNumber evidence="5">1.14.13.-</ecNumber>
    </alternativeName>
</protein>
<evidence type="ECO:0000259" key="6">
    <source>
        <dbReference type="Pfam" id="PF01494"/>
    </source>
</evidence>
<dbReference type="PANTHER" id="PTHR46972">
    <property type="entry name" value="MONOOXYGENASE ASQM-RELATED"/>
    <property type="match status" value="1"/>
</dbReference>
<reference evidence="7 8" key="1">
    <citation type="submission" date="2024-09" db="EMBL/GenBank/DDBJ databases">
        <authorList>
            <person name="Sun Q."/>
            <person name="Mori K."/>
        </authorList>
    </citation>
    <scope>NUCLEOTIDE SEQUENCE [LARGE SCALE GENOMIC DNA]</scope>
    <source>
        <strain evidence="7 8">JCM 11411</strain>
    </source>
</reference>
<dbReference type="Proteomes" id="UP001589587">
    <property type="component" value="Unassembled WGS sequence"/>
</dbReference>
<comment type="subunit">
    <text evidence="5">Monomer.</text>
</comment>
<feature type="binding site" evidence="5">
    <location>
        <position position="103"/>
    </location>
    <ligand>
        <name>FAD</name>
        <dbReference type="ChEBI" id="CHEBI:57692"/>
    </ligand>
</feature>
<sequence length="387" mass="40522">MSISITIIGAGLGGLTLARVLHVHGIPSKIYEAEPSAEARTQGGQLDIHEHNGQAALDAAGLIDEFRAIIHAGGAASRVLDQHATVLLDEPDDGTGVRPEVLRGDLRRIVIDSLPDDTIEWGRKVDSVRSLGSPNTADECADGLHELTFVDGSTVTTDLLVGADGAWSKIRPLLSDAKPEYVGTTFVETYLYNVDEKHSAAAEAVGGGAMYAPAPGQAIAAHREAGDIVHTYVQLNRPAEWFAGIDFTDAASATARVAAEFDGWAPELTALITDGETAPIPRAIHALPDEHRWDRVPGVTLLGDAAHLMAPSGEGANLAMFDGAELGRAIAAHPDDIEAALSGYEEAMFVRSASEAADSHVILDLCLGEGAPYSLVDFFTGAASVSG</sequence>
<comment type="caution">
    <text evidence="7">The sequence shown here is derived from an EMBL/GenBank/DDBJ whole genome shotgun (WGS) entry which is preliminary data.</text>
</comment>
<accession>A0ABV5X8Z1</accession>
<feature type="domain" description="FAD-binding" evidence="6">
    <location>
        <begin position="4"/>
        <end position="333"/>
    </location>
</feature>
<evidence type="ECO:0000256" key="5">
    <source>
        <dbReference type="HAMAP-Rule" id="MF_00845"/>
    </source>
</evidence>
<dbReference type="InterPro" id="IPR043683">
    <property type="entry name" value="TetX_monooxygenase"/>
</dbReference>